<proteinExistence type="predicted"/>
<comment type="caution">
    <text evidence="1">The sequence shown here is derived from an EMBL/GenBank/DDBJ whole genome shotgun (WGS) entry which is preliminary data.</text>
</comment>
<dbReference type="RefSeq" id="XP_026600798.1">
    <property type="nucleotide sequence ID" value="XM_026750785.1"/>
</dbReference>
<dbReference type="GeneID" id="38119139"/>
<keyword evidence="2" id="KW-1185">Reference proteome</keyword>
<sequence>MPFSLACTSPRQLCSECKPIYARLVREAYGKWEPEDIFPSPRVYPIGFAKRFSLEVPSKATLDKHICQVLKGDHLADPKLHWLITRSKDGKGQSSVKVFVLVDVEDSVEVTKDLMQKIFGEIDGGAKGWKYEVFGDIQECQTLQRLLFFEHKLLRK</sequence>
<name>A0A3D8R4R0_9EURO</name>
<evidence type="ECO:0000313" key="2">
    <source>
        <dbReference type="Proteomes" id="UP000256690"/>
    </source>
</evidence>
<gene>
    <name evidence="1" type="ORF">DSM5745_08769</name>
</gene>
<dbReference type="EMBL" id="PVWQ01000011">
    <property type="protein sequence ID" value="RDW69009.1"/>
    <property type="molecule type" value="Genomic_DNA"/>
</dbReference>
<accession>A0A3D8R4R0</accession>
<organism evidence="1 2">
    <name type="scientific">Aspergillus mulundensis</name>
    <dbReference type="NCBI Taxonomy" id="1810919"/>
    <lineage>
        <taxon>Eukaryota</taxon>
        <taxon>Fungi</taxon>
        <taxon>Dikarya</taxon>
        <taxon>Ascomycota</taxon>
        <taxon>Pezizomycotina</taxon>
        <taxon>Eurotiomycetes</taxon>
        <taxon>Eurotiomycetidae</taxon>
        <taxon>Eurotiales</taxon>
        <taxon>Aspergillaceae</taxon>
        <taxon>Aspergillus</taxon>
        <taxon>Aspergillus subgen. Nidulantes</taxon>
    </lineage>
</organism>
<dbReference type="AlphaFoldDB" id="A0A3D8R4R0"/>
<evidence type="ECO:0000313" key="1">
    <source>
        <dbReference type="EMBL" id="RDW69009.1"/>
    </source>
</evidence>
<protein>
    <submittedName>
        <fullName evidence="1">Uncharacterized protein</fullName>
    </submittedName>
</protein>
<reference evidence="1 2" key="1">
    <citation type="journal article" date="2018" name="IMA Fungus">
        <title>IMA Genome-F 9: Draft genome sequence of Annulohypoxylon stygium, Aspergillus mulundensis, Berkeleyomyces basicola (syn. Thielaviopsis basicola), Ceratocystis smalleyi, two Cercospora beticola strains, Coleophoma cylindrospora, Fusarium fracticaudum, Phialophora cf. hyalina, and Morchella septimelata.</title>
        <authorList>
            <person name="Wingfield B.D."/>
            <person name="Bills G.F."/>
            <person name="Dong Y."/>
            <person name="Huang W."/>
            <person name="Nel W.J."/>
            <person name="Swalarsk-Parry B.S."/>
            <person name="Vaghefi N."/>
            <person name="Wilken P.M."/>
            <person name="An Z."/>
            <person name="de Beer Z.W."/>
            <person name="De Vos L."/>
            <person name="Chen L."/>
            <person name="Duong T.A."/>
            <person name="Gao Y."/>
            <person name="Hammerbacher A."/>
            <person name="Kikkert J.R."/>
            <person name="Li Y."/>
            <person name="Li H."/>
            <person name="Li K."/>
            <person name="Li Q."/>
            <person name="Liu X."/>
            <person name="Ma X."/>
            <person name="Naidoo K."/>
            <person name="Pethybridge S.J."/>
            <person name="Sun J."/>
            <person name="Steenkamp E.T."/>
            <person name="van der Nest M.A."/>
            <person name="van Wyk S."/>
            <person name="Wingfield M.J."/>
            <person name="Xiong C."/>
            <person name="Yue Q."/>
            <person name="Zhang X."/>
        </authorList>
    </citation>
    <scope>NUCLEOTIDE SEQUENCE [LARGE SCALE GENOMIC DNA]</scope>
    <source>
        <strain evidence="1 2">DSM 5745</strain>
    </source>
</reference>
<dbReference type="Proteomes" id="UP000256690">
    <property type="component" value="Unassembled WGS sequence"/>
</dbReference>